<name>A0A9D4V726_ADICA</name>
<reference evidence="1" key="1">
    <citation type="submission" date="2021-01" db="EMBL/GenBank/DDBJ databases">
        <title>Adiantum capillus-veneris genome.</title>
        <authorList>
            <person name="Fang Y."/>
            <person name="Liao Q."/>
        </authorList>
    </citation>
    <scope>NUCLEOTIDE SEQUENCE</scope>
    <source>
        <strain evidence="1">H3</strain>
        <tissue evidence="1">Leaf</tissue>
    </source>
</reference>
<dbReference type="AlphaFoldDB" id="A0A9D4V726"/>
<comment type="caution">
    <text evidence="1">The sequence shown here is derived from an EMBL/GenBank/DDBJ whole genome shotgun (WGS) entry which is preliminary data.</text>
</comment>
<gene>
    <name evidence="1" type="ORF">GOP47_0003664</name>
</gene>
<evidence type="ECO:0000313" key="1">
    <source>
        <dbReference type="EMBL" id="KAI5080481.1"/>
    </source>
</evidence>
<keyword evidence="2" id="KW-1185">Reference proteome</keyword>
<proteinExistence type="predicted"/>
<dbReference type="EMBL" id="JABFUD020000004">
    <property type="protein sequence ID" value="KAI5080481.1"/>
    <property type="molecule type" value="Genomic_DNA"/>
</dbReference>
<dbReference type="Proteomes" id="UP000886520">
    <property type="component" value="Chromosome 4"/>
</dbReference>
<evidence type="ECO:0000313" key="2">
    <source>
        <dbReference type="Proteomes" id="UP000886520"/>
    </source>
</evidence>
<accession>A0A9D4V726</accession>
<organism evidence="1 2">
    <name type="scientific">Adiantum capillus-veneris</name>
    <name type="common">Maidenhair fern</name>
    <dbReference type="NCBI Taxonomy" id="13818"/>
    <lineage>
        <taxon>Eukaryota</taxon>
        <taxon>Viridiplantae</taxon>
        <taxon>Streptophyta</taxon>
        <taxon>Embryophyta</taxon>
        <taxon>Tracheophyta</taxon>
        <taxon>Polypodiopsida</taxon>
        <taxon>Polypodiidae</taxon>
        <taxon>Polypodiales</taxon>
        <taxon>Pteridineae</taxon>
        <taxon>Pteridaceae</taxon>
        <taxon>Vittarioideae</taxon>
        <taxon>Adiantum</taxon>
    </lineage>
</organism>
<sequence>MLLLKLASVCGDAKLDVVAEIKLSSKWDDANRTSVAKADAVASLFKMLDVVTEIKLFSKWDDANRTSLAKAECCRIVVQDAQ</sequence>
<protein>
    <submittedName>
        <fullName evidence="1">Uncharacterized protein</fullName>
    </submittedName>
</protein>